<keyword evidence="2" id="KW-1185">Reference proteome</keyword>
<name>A0A0E0EPQ3_9ORYZ</name>
<accession>A0A0E0EPQ3</accession>
<dbReference type="EnsemblPlants" id="OMERI09G01430.1">
    <property type="protein sequence ID" value="OMERI09G01430.1"/>
    <property type="gene ID" value="OMERI09G01430"/>
</dbReference>
<dbReference type="Proteomes" id="UP000008021">
    <property type="component" value="Chromosome 9"/>
</dbReference>
<dbReference type="Gramene" id="OMERI09G01430.1">
    <property type="protein sequence ID" value="OMERI09G01430.1"/>
    <property type="gene ID" value="OMERI09G01430"/>
</dbReference>
<evidence type="ECO:0000313" key="2">
    <source>
        <dbReference type="Proteomes" id="UP000008021"/>
    </source>
</evidence>
<evidence type="ECO:0000313" key="1">
    <source>
        <dbReference type="EnsemblPlants" id="OMERI09G01430.1"/>
    </source>
</evidence>
<proteinExistence type="predicted"/>
<dbReference type="AlphaFoldDB" id="A0A0E0EPQ3"/>
<dbReference type="HOGENOM" id="CLU_2762106_0_0_1"/>
<organism evidence="1">
    <name type="scientific">Oryza meridionalis</name>
    <dbReference type="NCBI Taxonomy" id="40149"/>
    <lineage>
        <taxon>Eukaryota</taxon>
        <taxon>Viridiplantae</taxon>
        <taxon>Streptophyta</taxon>
        <taxon>Embryophyta</taxon>
        <taxon>Tracheophyta</taxon>
        <taxon>Spermatophyta</taxon>
        <taxon>Magnoliopsida</taxon>
        <taxon>Liliopsida</taxon>
        <taxon>Poales</taxon>
        <taxon>Poaceae</taxon>
        <taxon>BOP clade</taxon>
        <taxon>Oryzoideae</taxon>
        <taxon>Oryzeae</taxon>
        <taxon>Oryzinae</taxon>
        <taxon>Oryza</taxon>
    </lineage>
</organism>
<protein>
    <submittedName>
        <fullName evidence="1">Uncharacterized protein</fullName>
    </submittedName>
</protein>
<reference evidence="1" key="2">
    <citation type="submission" date="2018-05" db="EMBL/GenBank/DDBJ databases">
        <title>OmerRS3 (Oryza meridionalis Reference Sequence Version 3).</title>
        <authorList>
            <person name="Zhang J."/>
            <person name="Kudrna D."/>
            <person name="Lee S."/>
            <person name="Talag J."/>
            <person name="Welchert J."/>
            <person name="Wing R.A."/>
        </authorList>
    </citation>
    <scope>NUCLEOTIDE SEQUENCE [LARGE SCALE GENOMIC DNA]</scope>
    <source>
        <strain evidence="1">cv. OR44</strain>
    </source>
</reference>
<sequence>MSPCAARLLHRAAVTASAVAVEGFGTAGAARSQSCRRRARCASGVAKLAAPSTVPTGACHFTSRAEEKRH</sequence>
<reference evidence="1" key="1">
    <citation type="submission" date="2015-04" db="UniProtKB">
        <authorList>
            <consortium name="EnsemblPlants"/>
        </authorList>
    </citation>
    <scope>IDENTIFICATION</scope>
</reference>